<accession>A0A8C4R7H4</accession>
<feature type="DNA-binding region" description="HMG box" evidence="22">
    <location>
        <begin position="55"/>
        <end position="125"/>
    </location>
</feature>
<evidence type="ECO:0000256" key="14">
    <source>
        <dbReference type="ARBA" id="ARBA00023125"/>
    </source>
</evidence>
<dbReference type="FunFam" id="1.10.30.10:FF:000018">
    <property type="entry name" value="High mobility group protein B2"/>
    <property type="match status" value="1"/>
</dbReference>
<dbReference type="GO" id="GO:0045087">
    <property type="term" value="P:innate immune response"/>
    <property type="evidence" value="ECO:0007669"/>
    <property type="project" value="UniProtKB-KW"/>
</dbReference>
<dbReference type="GO" id="GO:0003677">
    <property type="term" value="F:DNA binding"/>
    <property type="evidence" value="ECO:0007669"/>
    <property type="project" value="UniProtKB-UniRule"/>
</dbReference>
<evidence type="ECO:0000256" key="9">
    <source>
        <dbReference type="ARBA" id="ARBA00022588"/>
    </source>
</evidence>
<keyword evidence="7" id="KW-0963">Cytoplasm</keyword>
<keyword evidence="6" id="KW-0158">Chromosome</keyword>
<keyword evidence="10" id="KW-0677">Repeat</keyword>
<evidence type="ECO:0000256" key="15">
    <source>
        <dbReference type="ARBA" id="ARBA00023157"/>
    </source>
</evidence>
<dbReference type="SMART" id="SM00398">
    <property type="entry name" value="HMG"/>
    <property type="match status" value="2"/>
</dbReference>
<keyword evidence="19 22" id="KW-0539">Nucleus</keyword>
<sequence length="248" mass="28214">MSVQIGAAASEKLHSFLAPPPFCSSPAFFLRHCLQYSGFFVCYSAIMGKNDPTKPRGKMTSYACFVHICRDEHKKKHPEVPVNFTEFSKRCSERWKVMSSKEKGRFEEMARVDKARYEREMQNYVPPKGMKRKQKKDPNAPKRPPSAFFVFCSEHRPKVKQDNPGLGIGSIAKKLGEQWGMLTPDGKTPYEKQAGKLKEKYERDVADYHRGKACGGGAAASKAKQKVEEEDDEDEDEEDDDDDDDEDD</sequence>
<evidence type="ECO:0000256" key="21">
    <source>
        <dbReference type="ARBA" id="ARBA00041514"/>
    </source>
</evidence>
<evidence type="ECO:0000256" key="4">
    <source>
        <dbReference type="ARBA" id="ARBA00004613"/>
    </source>
</evidence>
<comment type="similarity">
    <text evidence="5">Belongs to the HMGB family.</text>
</comment>
<keyword evidence="17" id="KW-0233">DNA recombination</keyword>
<dbReference type="GO" id="GO:0005694">
    <property type="term" value="C:chromosome"/>
    <property type="evidence" value="ECO:0007669"/>
    <property type="project" value="UniProtKB-SubCell"/>
</dbReference>
<dbReference type="GeneTree" id="ENSGT00940000154466"/>
<evidence type="ECO:0000256" key="6">
    <source>
        <dbReference type="ARBA" id="ARBA00022454"/>
    </source>
</evidence>
<dbReference type="GO" id="GO:0005576">
    <property type="term" value="C:extracellular region"/>
    <property type="evidence" value="ECO:0007669"/>
    <property type="project" value="UniProtKB-SubCell"/>
</dbReference>
<feature type="region of interest" description="Disordered" evidence="23">
    <location>
        <begin position="210"/>
        <end position="248"/>
    </location>
</feature>
<dbReference type="FunFam" id="1.10.30.10:FF:000006">
    <property type="entry name" value="High mobility group protein B1"/>
    <property type="match status" value="1"/>
</dbReference>
<keyword evidence="16" id="KW-0804">Transcription</keyword>
<dbReference type="GO" id="GO:0006310">
    <property type="term" value="P:DNA recombination"/>
    <property type="evidence" value="ECO:0007669"/>
    <property type="project" value="UniProtKB-KW"/>
</dbReference>
<evidence type="ECO:0000256" key="7">
    <source>
        <dbReference type="ARBA" id="ARBA00022490"/>
    </source>
</evidence>
<evidence type="ECO:0000313" key="25">
    <source>
        <dbReference type="Ensembl" id="ENSEBUP00000024681.1"/>
    </source>
</evidence>
<feature type="region of interest" description="Disordered" evidence="23">
    <location>
        <begin position="126"/>
        <end position="146"/>
    </location>
</feature>
<dbReference type="GO" id="GO:0005634">
    <property type="term" value="C:nucleus"/>
    <property type="evidence" value="ECO:0007669"/>
    <property type="project" value="UniProtKB-SubCell"/>
</dbReference>
<evidence type="ECO:0000259" key="24">
    <source>
        <dbReference type="PROSITE" id="PS50118"/>
    </source>
</evidence>
<dbReference type="GO" id="GO:0006954">
    <property type="term" value="P:inflammatory response"/>
    <property type="evidence" value="ECO:0007669"/>
    <property type="project" value="UniProtKB-KW"/>
</dbReference>
<organism evidence="25 26">
    <name type="scientific">Eptatretus burgeri</name>
    <name type="common">Inshore hagfish</name>
    <dbReference type="NCBI Taxonomy" id="7764"/>
    <lineage>
        <taxon>Eukaryota</taxon>
        <taxon>Metazoa</taxon>
        <taxon>Chordata</taxon>
        <taxon>Craniata</taxon>
        <taxon>Vertebrata</taxon>
        <taxon>Cyclostomata</taxon>
        <taxon>Myxini</taxon>
        <taxon>Myxiniformes</taxon>
        <taxon>Myxinidae</taxon>
        <taxon>Eptatretinae</taxon>
        <taxon>Eptatretus</taxon>
    </lineage>
</organism>
<evidence type="ECO:0000256" key="19">
    <source>
        <dbReference type="ARBA" id="ARBA00023242"/>
    </source>
</evidence>
<evidence type="ECO:0000256" key="16">
    <source>
        <dbReference type="ARBA" id="ARBA00023163"/>
    </source>
</evidence>
<dbReference type="InterPro" id="IPR009071">
    <property type="entry name" value="HMG_box_dom"/>
</dbReference>
<keyword evidence="15" id="KW-1015">Disulfide bond</keyword>
<keyword evidence="18" id="KW-0395">Inflammatory response</keyword>
<evidence type="ECO:0000256" key="2">
    <source>
        <dbReference type="ARBA" id="ARBA00004286"/>
    </source>
</evidence>
<dbReference type="CDD" id="cd21978">
    <property type="entry name" value="HMG-box_HMGB_rpt1"/>
    <property type="match status" value="1"/>
</dbReference>
<keyword evidence="8" id="KW-0964">Secreted</keyword>
<evidence type="ECO:0000256" key="17">
    <source>
        <dbReference type="ARBA" id="ARBA00023172"/>
    </source>
</evidence>
<dbReference type="CDD" id="cd21979">
    <property type="entry name" value="HMG-box_HMGB_rpt2"/>
    <property type="match status" value="1"/>
</dbReference>
<protein>
    <recommendedName>
        <fullName evidence="20">High mobility group protein B2</fullName>
    </recommendedName>
    <alternativeName>
        <fullName evidence="21">High mobility group protein 2</fullName>
    </alternativeName>
</protein>
<comment type="subcellular location">
    <subcellularLocation>
        <location evidence="2">Chromosome</location>
    </subcellularLocation>
    <subcellularLocation>
        <location evidence="3">Cytoplasm</location>
    </subcellularLocation>
    <subcellularLocation>
        <location evidence="1">Nucleus</location>
    </subcellularLocation>
    <subcellularLocation>
        <location evidence="4">Secreted</location>
    </subcellularLocation>
</comment>
<dbReference type="InterPro" id="IPR050342">
    <property type="entry name" value="HMGB"/>
</dbReference>
<keyword evidence="11" id="KW-0391">Immunity</keyword>
<dbReference type="PRINTS" id="PR00886">
    <property type="entry name" value="HIGHMOBLTY12"/>
</dbReference>
<keyword evidence="12" id="KW-0805">Transcription regulation</keyword>
<feature type="DNA-binding region" description="HMG box" evidence="22">
    <location>
        <begin position="141"/>
        <end position="209"/>
    </location>
</feature>
<keyword evidence="9" id="KW-0399">Innate immunity</keyword>
<proteinExistence type="inferred from homology"/>
<evidence type="ECO:0000256" key="12">
    <source>
        <dbReference type="ARBA" id="ARBA00023015"/>
    </source>
</evidence>
<keyword evidence="26" id="KW-1185">Reference proteome</keyword>
<dbReference type="Proteomes" id="UP000694388">
    <property type="component" value="Unplaced"/>
</dbReference>
<feature type="domain" description="HMG box" evidence="24">
    <location>
        <begin position="141"/>
        <end position="209"/>
    </location>
</feature>
<dbReference type="Ensembl" id="ENSEBUT00000025257.1">
    <property type="protein sequence ID" value="ENSEBUP00000024681.1"/>
    <property type="gene ID" value="ENSEBUG00000015235.1"/>
</dbReference>
<evidence type="ECO:0000256" key="20">
    <source>
        <dbReference type="ARBA" id="ARBA00040400"/>
    </source>
</evidence>
<keyword evidence="14 22" id="KW-0238">DNA-binding</keyword>
<evidence type="ECO:0000256" key="23">
    <source>
        <dbReference type="SAM" id="MobiDB-lite"/>
    </source>
</evidence>
<dbReference type="Pfam" id="PF09011">
    <property type="entry name" value="HMG_box_2"/>
    <property type="match status" value="1"/>
</dbReference>
<evidence type="ECO:0000256" key="3">
    <source>
        <dbReference type="ARBA" id="ARBA00004496"/>
    </source>
</evidence>
<dbReference type="OMA" id="YAYFVAT"/>
<dbReference type="GO" id="GO:0006357">
    <property type="term" value="P:regulation of transcription by RNA polymerase II"/>
    <property type="evidence" value="ECO:0007669"/>
    <property type="project" value="TreeGrafter"/>
</dbReference>
<evidence type="ECO:0000313" key="26">
    <source>
        <dbReference type="Proteomes" id="UP000694388"/>
    </source>
</evidence>
<reference evidence="25" key="1">
    <citation type="submission" date="2025-08" db="UniProtKB">
        <authorList>
            <consortium name="Ensembl"/>
        </authorList>
    </citation>
    <scope>IDENTIFICATION</scope>
</reference>
<dbReference type="SUPFAM" id="SSF47095">
    <property type="entry name" value="HMG-box"/>
    <property type="match status" value="2"/>
</dbReference>
<keyword evidence="13" id="KW-0558">Oxidation</keyword>
<evidence type="ECO:0000256" key="5">
    <source>
        <dbReference type="ARBA" id="ARBA00008774"/>
    </source>
</evidence>
<evidence type="ECO:0000256" key="22">
    <source>
        <dbReference type="PROSITE-ProRule" id="PRU00267"/>
    </source>
</evidence>
<dbReference type="GO" id="GO:0005737">
    <property type="term" value="C:cytoplasm"/>
    <property type="evidence" value="ECO:0007669"/>
    <property type="project" value="UniProtKB-SubCell"/>
</dbReference>
<dbReference type="Gene3D" id="1.10.30.10">
    <property type="entry name" value="High mobility group box domain"/>
    <property type="match status" value="2"/>
</dbReference>
<dbReference type="PROSITE" id="PS50118">
    <property type="entry name" value="HMG_BOX_2"/>
    <property type="match status" value="2"/>
</dbReference>
<feature type="domain" description="HMG box" evidence="24">
    <location>
        <begin position="55"/>
        <end position="125"/>
    </location>
</feature>
<name>A0A8C4R7H4_EPTBU</name>
<dbReference type="Pfam" id="PF00505">
    <property type="entry name" value="HMG_box"/>
    <property type="match status" value="1"/>
</dbReference>
<dbReference type="InterPro" id="IPR036910">
    <property type="entry name" value="HMG_box_dom_sf"/>
</dbReference>
<evidence type="ECO:0000256" key="11">
    <source>
        <dbReference type="ARBA" id="ARBA00022859"/>
    </source>
</evidence>
<feature type="compositionally biased region" description="Acidic residues" evidence="23">
    <location>
        <begin position="228"/>
        <end position="248"/>
    </location>
</feature>
<evidence type="ECO:0000256" key="13">
    <source>
        <dbReference type="ARBA" id="ARBA00023097"/>
    </source>
</evidence>
<dbReference type="PANTHER" id="PTHR48112">
    <property type="entry name" value="HIGH MOBILITY GROUP PROTEIN DSP1"/>
    <property type="match status" value="1"/>
</dbReference>
<evidence type="ECO:0000256" key="18">
    <source>
        <dbReference type="ARBA" id="ARBA00023198"/>
    </source>
</evidence>
<evidence type="ECO:0000256" key="10">
    <source>
        <dbReference type="ARBA" id="ARBA00022737"/>
    </source>
</evidence>
<dbReference type="PANTHER" id="PTHR48112:SF12">
    <property type="entry name" value="HIGH MOBILITY GROUP PROTEIN B1-LIKE 1-RELATED"/>
    <property type="match status" value="1"/>
</dbReference>
<dbReference type="AlphaFoldDB" id="A0A8C4R7H4"/>
<reference evidence="25" key="2">
    <citation type="submission" date="2025-09" db="UniProtKB">
        <authorList>
            <consortium name="Ensembl"/>
        </authorList>
    </citation>
    <scope>IDENTIFICATION</scope>
</reference>
<evidence type="ECO:0000256" key="1">
    <source>
        <dbReference type="ARBA" id="ARBA00004123"/>
    </source>
</evidence>
<evidence type="ECO:0000256" key="8">
    <source>
        <dbReference type="ARBA" id="ARBA00022525"/>
    </source>
</evidence>